<proteinExistence type="predicted"/>
<keyword evidence="1" id="KW-0175">Coiled coil</keyword>
<evidence type="ECO:0000313" key="2">
    <source>
        <dbReference type="EMBL" id="SVC03889.1"/>
    </source>
</evidence>
<dbReference type="AlphaFoldDB" id="A0A382IX23"/>
<evidence type="ECO:0000256" key="1">
    <source>
        <dbReference type="SAM" id="Coils"/>
    </source>
</evidence>
<accession>A0A382IX23</accession>
<name>A0A382IX23_9ZZZZ</name>
<reference evidence="2" key="1">
    <citation type="submission" date="2018-05" db="EMBL/GenBank/DDBJ databases">
        <authorList>
            <person name="Lanie J.A."/>
            <person name="Ng W.-L."/>
            <person name="Kazmierczak K.M."/>
            <person name="Andrzejewski T.M."/>
            <person name="Davidsen T.M."/>
            <person name="Wayne K.J."/>
            <person name="Tettelin H."/>
            <person name="Glass J.I."/>
            <person name="Rusch D."/>
            <person name="Podicherti R."/>
            <person name="Tsui H.-C.T."/>
            <person name="Winkler M.E."/>
        </authorList>
    </citation>
    <scope>NUCLEOTIDE SEQUENCE</scope>
</reference>
<protein>
    <submittedName>
        <fullName evidence="2">Uncharacterized protein</fullName>
    </submittedName>
</protein>
<feature type="coiled-coil region" evidence="1">
    <location>
        <begin position="76"/>
        <end position="103"/>
    </location>
</feature>
<feature type="non-terminal residue" evidence="2">
    <location>
        <position position="320"/>
    </location>
</feature>
<organism evidence="2">
    <name type="scientific">marine metagenome</name>
    <dbReference type="NCBI Taxonomy" id="408172"/>
    <lineage>
        <taxon>unclassified sequences</taxon>
        <taxon>metagenomes</taxon>
        <taxon>ecological metagenomes</taxon>
    </lineage>
</organism>
<sequence length="320" mass="36857">MKISIFILLLILVPNYSIYSIDKKEVIDTLEESIAFLDEEINLPDDSFFGKDKDDVKEEIDDFLDELFVMLELSKVVELRETYGDIEKKIDSENNKLSELKREQVFAPAESESSLSKIVPDSKYTDSIKEFIAETKGDYEKIIQIKKKNIKGYEDELDKIAVGISEALYEKNINMDPEQLKVWLSSAIGDDIISMSVVFSHIKDITLQLEELTATSGENLSYAKKYYGMVVMLHKLIVFMQNRFIVDVENNIKPKLRQFNKEANSNLKEAKKLYSNNNNNQILKSNIDANNITIKAINLYLDIVNSQQRKIKKALRISKE</sequence>
<gene>
    <name evidence="2" type="ORF">METZ01_LOCUS256743</name>
</gene>
<dbReference type="EMBL" id="UINC01070048">
    <property type="protein sequence ID" value="SVC03889.1"/>
    <property type="molecule type" value="Genomic_DNA"/>
</dbReference>